<feature type="domain" description="Phytase-like" evidence="1">
    <location>
        <begin position="101"/>
        <end position="346"/>
    </location>
</feature>
<sequence>MSRPPLPYWPVSGLHSAPRACARPVTRCLLRIAVWLLPVMIALALVPLSCAGGVSPTQLAPPTGVSRQGIEECGTLKLPSEWQSEEQGGASLNGTSLNGTALGGLSALGWDSDAQLLYLLSDRGQLYQARLDFTADKLSGFTLLASLPLKDADGQPLEDDAADAESLIIEGGANGIDGDATLLVGFEREHRLQRFTPDGQPVGQPMRPAGFEGADFNAGAEALAVDRREGLIVGLEGPPADMPAGTTRLFAPASGRQWRYPLAPEAGSGLTALEGNGDTLLALERAFAPPAPLVISLRRVRLTDSGVAEVETVARLSSGEGWRLDNFEGLTRLDNGRFLMVSDDNFIMLQTTLLSCFSLPTD</sequence>
<dbReference type="InterPro" id="IPR027372">
    <property type="entry name" value="Phytase-like_dom"/>
</dbReference>
<comment type="caution">
    <text evidence="2">The sequence shown here is derived from an EMBL/GenBank/DDBJ whole genome shotgun (WGS) entry which is preliminary data.</text>
</comment>
<protein>
    <recommendedName>
        <fullName evidence="1">Phytase-like domain-containing protein</fullName>
    </recommendedName>
</protein>
<evidence type="ECO:0000313" key="3">
    <source>
        <dbReference type="Proteomes" id="UP000249700"/>
    </source>
</evidence>
<dbReference type="Pfam" id="PF13449">
    <property type="entry name" value="Phytase-like"/>
    <property type="match status" value="1"/>
</dbReference>
<name>A0A328XM68_9GAMM</name>
<evidence type="ECO:0000313" key="2">
    <source>
        <dbReference type="EMBL" id="RAR58561.1"/>
    </source>
</evidence>
<evidence type="ECO:0000259" key="1">
    <source>
        <dbReference type="Pfam" id="PF13449"/>
    </source>
</evidence>
<gene>
    <name evidence="2" type="ORF">BCL93_11146</name>
</gene>
<dbReference type="Proteomes" id="UP000249700">
    <property type="component" value="Unassembled WGS sequence"/>
</dbReference>
<reference evidence="2 3" key="1">
    <citation type="submission" date="2018-06" db="EMBL/GenBank/DDBJ databases">
        <title>Comparative analysis of microorganisms from saline springs in Andes Mountain Range, Colombia.</title>
        <authorList>
            <person name="Rubin E."/>
        </authorList>
    </citation>
    <scope>NUCLEOTIDE SEQUENCE [LARGE SCALE GENOMIC DNA]</scope>
    <source>
        <strain evidence="2 3">USBA-857</strain>
    </source>
</reference>
<organism evidence="2 3">
    <name type="scientific">Onishia taeanensis</name>
    <dbReference type="NCBI Taxonomy" id="284577"/>
    <lineage>
        <taxon>Bacteria</taxon>
        <taxon>Pseudomonadati</taxon>
        <taxon>Pseudomonadota</taxon>
        <taxon>Gammaproteobacteria</taxon>
        <taxon>Oceanospirillales</taxon>
        <taxon>Halomonadaceae</taxon>
        <taxon>Onishia</taxon>
    </lineage>
</organism>
<dbReference type="AlphaFoldDB" id="A0A328XM68"/>
<dbReference type="EMBL" id="QLSX01000011">
    <property type="protein sequence ID" value="RAR58561.1"/>
    <property type="molecule type" value="Genomic_DNA"/>
</dbReference>
<accession>A0A328XM68</accession>
<proteinExistence type="predicted"/>
<dbReference type="OrthoDB" id="9798693at2"/>